<evidence type="ECO:0000256" key="3">
    <source>
        <dbReference type="ARBA" id="ARBA00023015"/>
    </source>
</evidence>
<dbReference type="PANTHER" id="PTHR33175">
    <property type="entry name" value="DNA-BINDING PROTEIN HU"/>
    <property type="match status" value="1"/>
</dbReference>
<gene>
    <name evidence="7" type="ORF">S12H4_62816</name>
</gene>
<feature type="non-terminal residue" evidence="7">
    <location>
        <position position="1"/>
    </location>
</feature>
<accession>X1VP69</accession>
<keyword evidence="2" id="KW-0810">Translation regulation</keyword>
<feature type="non-terminal residue" evidence="7">
    <location>
        <position position="66"/>
    </location>
</feature>
<dbReference type="Gene3D" id="4.10.520.10">
    <property type="entry name" value="IHF-like DNA-binding proteins"/>
    <property type="match status" value="1"/>
</dbReference>
<proteinExistence type="predicted"/>
<dbReference type="GO" id="GO:0006310">
    <property type="term" value="P:DNA recombination"/>
    <property type="evidence" value="ECO:0007669"/>
    <property type="project" value="UniProtKB-KW"/>
</dbReference>
<protein>
    <recommendedName>
        <fullName evidence="1">Integration host factor subunit alpha</fullName>
    </recommendedName>
</protein>
<evidence type="ECO:0000256" key="2">
    <source>
        <dbReference type="ARBA" id="ARBA00022845"/>
    </source>
</evidence>
<dbReference type="AlphaFoldDB" id="X1VP69"/>
<dbReference type="GO" id="GO:0003677">
    <property type="term" value="F:DNA binding"/>
    <property type="evidence" value="ECO:0007669"/>
    <property type="project" value="UniProtKB-KW"/>
</dbReference>
<dbReference type="InterPro" id="IPR005684">
    <property type="entry name" value="IHF_alpha"/>
</dbReference>
<dbReference type="SUPFAM" id="SSF47729">
    <property type="entry name" value="IHF-like DNA-binding proteins"/>
    <property type="match status" value="1"/>
</dbReference>
<evidence type="ECO:0000313" key="7">
    <source>
        <dbReference type="EMBL" id="GAJ21757.1"/>
    </source>
</evidence>
<dbReference type="InterPro" id="IPR000119">
    <property type="entry name" value="Hist_DNA-bd"/>
</dbReference>
<dbReference type="CDD" id="cd13835">
    <property type="entry name" value="IHF_A"/>
    <property type="match status" value="1"/>
</dbReference>
<dbReference type="PROSITE" id="PS00045">
    <property type="entry name" value="HISTONE_LIKE"/>
    <property type="match status" value="1"/>
</dbReference>
<keyword evidence="6" id="KW-0233">DNA recombination</keyword>
<evidence type="ECO:0000256" key="1">
    <source>
        <dbReference type="ARBA" id="ARBA00018329"/>
    </source>
</evidence>
<organism evidence="7">
    <name type="scientific">marine sediment metagenome</name>
    <dbReference type="NCBI Taxonomy" id="412755"/>
    <lineage>
        <taxon>unclassified sequences</taxon>
        <taxon>metagenomes</taxon>
        <taxon>ecological metagenomes</taxon>
    </lineage>
</organism>
<evidence type="ECO:0000256" key="4">
    <source>
        <dbReference type="ARBA" id="ARBA00023125"/>
    </source>
</evidence>
<dbReference type="GO" id="GO:0006355">
    <property type="term" value="P:regulation of DNA-templated transcription"/>
    <property type="evidence" value="ECO:0007669"/>
    <property type="project" value="InterPro"/>
</dbReference>
<dbReference type="GO" id="GO:0006417">
    <property type="term" value="P:regulation of translation"/>
    <property type="evidence" value="ECO:0007669"/>
    <property type="project" value="UniProtKB-KW"/>
</dbReference>
<sequence length="66" mass="7324">KSAQVVESVVEIIKETLANGDDVLITGFGKFCVKEKNERRGRNPQTGDDLMLGERRVVTFRCSGIL</sequence>
<evidence type="ECO:0000256" key="6">
    <source>
        <dbReference type="ARBA" id="ARBA00023172"/>
    </source>
</evidence>
<dbReference type="PANTHER" id="PTHR33175:SF2">
    <property type="entry name" value="INTEGRATION HOST FACTOR SUBUNIT ALPHA"/>
    <property type="match status" value="1"/>
</dbReference>
<dbReference type="Pfam" id="PF00216">
    <property type="entry name" value="Bac_DNA_binding"/>
    <property type="match status" value="1"/>
</dbReference>
<dbReference type="GO" id="GO:0009893">
    <property type="term" value="P:positive regulation of metabolic process"/>
    <property type="evidence" value="ECO:0007669"/>
    <property type="project" value="UniProtKB-ARBA"/>
</dbReference>
<keyword evidence="5" id="KW-0804">Transcription</keyword>
<dbReference type="GO" id="GO:0030527">
    <property type="term" value="F:structural constituent of chromatin"/>
    <property type="evidence" value="ECO:0007669"/>
    <property type="project" value="InterPro"/>
</dbReference>
<keyword evidence="3" id="KW-0805">Transcription regulation</keyword>
<name>X1VP69_9ZZZZ</name>
<dbReference type="InterPro" id="IPR010992">
    <property type="entry name" value="IHF-like_DNA-bd_dom_sf"/>
</dbReference>
<keyword evidence="4" id="KW-0238">DNA-binding</keyword>
<dbReference type="PRINTS" id="PR01727">
    <property type="entry name" value="DNABINDINGHU"/>
</dbReference>
<dbReference type="SMART" id="SM00411">
    <property type="entry name" value="BHL"/>
    <property type="match status" value="1"/>
</dbReference>
<dbReference type="InterPro" id="IPR020816">
    <property type="entry name" value="Histone-like_DNA-bd_CS"/>
</dbReference>
<evidence type="ECO:0000256" key="5">
    <source>
        <dbReference type="ARBA" id="ARBA00023163"/>
    </source>
</evidence>
<reference evidence="7" key="1">
    <citation type="journal article" date="2014" name="Front. Microbiol.">
        <title>High frequency of phylogenetically diverse reductive dehalogenase-homologous genes in deep subseafloor sedimentary metagenomes.</title>
        <authorList>
            <person name="Kawai M."/>
            <person name="Futagami T."/>
            <person name="Toyoda A."/>
            <person name="Takaki Y."/>
            <person name="Nishi S."/>
            <person name="Hori S."/>
            <person name="Arai W."/>
            <person name="Tsubouchi T."/>
            <person name="Morono Y."/>
            <person name="Uchiyama I."/>
            <person name="Ito T."/>
            <person name="Fujiyama A."/>
            <person name="Inagaki F."/>
            <person name="Takami H."/>
        </authorList>
    </citation>
    <scope>NUCLEOTIDE SEQUENCE</scope>
    <source>
        <strain evidence="7">Expedition CK06-06</strain>
    </source>
</reference>
<dbReference type="GO" id="GO:0005829">
    <property type="term" value="C:cytosol"/>
    <property type="evidence" value="ECO:0007669"/>
    <property type="project" value="TreeGrafter"/>
</dbReference>
<comment type="caution">
    <text evidence="7">The sequence shown here is derived from an EMBL/GenBank/DDBJ whole genome shotgun (WGS) entry which is preliminary data.</text>
</comment>
<dbReference type="EMBL" id="BARW01042345">
    <property type="protein sequence ID" value="GAJ21757.1"/>
    <property type="molecule type" value="Genomic_DNA"/>
</dbReference>